<reference evidence="2" key="1">
    <citation type="journal article" date="2021" name="PeerJ">
        <title>Extensive microbial diversity within the chicken gut microbiome revealed by metagenomics and culture.</title>
        <authorList>
            <person name="Gilroy R."/>
            <person name="Ravi A."/>
            <person name="Getino M."/>
            <person name="Pursley I."/>
            <person name="Horton D.L."/>
            <person name="Alikhan N.F."/>
            <person name="Baker D."/>
            <person name="Gharbi K."/>
            <person name="Hall N."/>
            <person name="Watson M."/>
            <person name="Adriaenssens E.M."/>
            <person name="Foster-Nyarko E."/>
            <person name="Jarju S."/>
            <person name="Secka A."/>
            <person name="Antonio M."/>
            <person name="Oren A."/>
            <person name="Chaudhuri R.R."/>
            <person name="La Ragione R."/>
            <person name="Hildebrand F."/>
            <person name="Pallen M.J."/>
        </authorList>
    </citation>
    <scope>NUCLEOTIDE SEQUENCE</scope>
    <source>
        <strain evidence="2">ChiHjej12B11-24981</strain>
    </source>
</reference>
<dbReference type="Proteomes" id="UP000824023">
    <property type="component" value="Unassembled WGS sequence"/>
</dbReference>
<keyword evidence="1" id="KW-0175">Coiled coil</keyword>
<name>A0A9D2A6K3_9BACE</name>
<protein>
    <recommendedName>
        <fullName evidence="4">Lipoprotein</fullName>
    </recommendedName>
</protein>
<dbReference type="EMBL" id="DXCK01000121">
    <property type="protein sequence ID" value="HIZ02365.1"/>
    <property type="molecule type" value="Genomic_DNA"/>
</dbReference>
<dbReference type="AlphaFoldDB" id="A0A9D2A6K3"/>
<evidence type="ECO:0008006" key="4">
    <source>
        <dbReference type="Google" id="ProtNLM"/>
    </source>
</evidence>
<evidence type="ECO:0000313" key="3">
    <source>
        <dbReference type="Proteomes" id="UP000824023"/>
    </source>
</evidence>
<sequence length="276" mass="31293">MKKPVYLFLAVLGCLLGACENVEEKAGVKLQAARQAYEAGQFSEAKSLIDSIKTLYPKAFETRRAGLYLMQDIELAEQQRSLVYLDSLLHTEQEKLGALRKNFTLEKDTAYQQIGRYLAPAQVVERNLHRSYLRFQTDEKGVMSLTSIYCGKQNIHHIAVKVSAPDHTFAQTPASKDSYETSDLGEKIEKADYKLGEDGGVIPFICLNKDKNLRVEYIGDRTYSTTLTRADRQAAADVYALSQVLASITRIQQQKDEANQKIRFIQENIKKRKKTE</sequence>
<gene>
    <name evidence="2" type="ORF">H9819_08995</name>
</gene>
<dbReference type="PROSITE" id="PS51257">
    <property type="entry name" value="PROKAR_LIPOPROTEIN"/>
    <property type="match status" value="1"/>
</dbReference>
<proteinExistence type="predicted"/>
<accession>A0A9D2A6K3</accession>
<comment type="caution">
    <text evidence="2">The sequence shown here is derived from an EMBL/GenBank/DDBJ whole genome shotgun (WGS) entry which is preliminary data.</text>
</comment>
<evidence type="ECO:0000256" key="1">
    <source>
        <dbReference type="SAM" id="Coils"/>
    </source>
</evidence>
<evidence type="ECO:0000313" key="2">
    <source>
        <dbReference type="EMBL" id="HIZ02365.1"/>
    </source>
</evidence>
<reference evidence="2" key="2">
    <citation type="submission" date="2021-04" db="EMBL/GenBank/DDBJ databases">
        <authorList>
            <person name="Gilroy R."/>
        </authorList>
    </citation>
    <scope>NUCLEOTIDE SEQUENCE</scope>
    <source>
        <strain evidence="2">ChiHjej12B11-24981</strain>
    </source>
</reference>
<feature type="coiled-coil region" evidence="1">
    <location>
        <begin position="241"/>
        <end position="275"/>
    </location>
</feature>
<organism evidence="2 3">
    <name type="scientific">Candidatus Bacteroides merdipullorum</name>
    <dbReference type="NCBI Taxonomy" id="2838474"/>
    <lineage>
        <taxon>Bacteria</taxon>
        <taxon>Pseudomonadati</taxon>
        <taxon>Bacteroidota</taxon>
        <taxon>Bacteroidia</taxon>
        <taxon>Bacteroidales</taxon>
        <taxon>Bacteroidaceae</taxon>
        <taxon>Bacteroides</taxon>
    </lineage>
</organism>